<dbReference type="InterPro" id="IPR011006">
    <property type="entry name" value="CheY-like_superfamily"/>
</dbReference>
<dbReference type="PROSITE" id="PS50110">
    <property type="entry name" value="RESPONSE_REGULATORY"/>
    <property type="match status" value="2"/>
</dbReference>
<dbReference type="Gene3D" id="1.10.287.130">
    <property type="match status" value="1"/>
</dbReference>
<feature type="coiled-coil region" evidence="12">
    <location>
        <begin position="408"/>
        <end position="445"/>
    </location>
</feature>
<keyword evidence="7" id="KW-0067">ATP-binding</keyword>
<comment type="catalytic activity">
    <reaction evidence="1">
        <text>ATP + protein L-histidine = ADP + protein N-phospho-L-histidine.</text>
        <dbReference type="EC" id="2.7.13.3"/>
    </reaction>
</comment>
<dbReference type="SUPFAM" id="SSF55781">
    <property type="entry name" value="GAF domain-like"/>
    <property type="match status" value="1"/>
</dbReference>
<evidence type="ECO:0000256" key="5">
    <source>
        <dbReference type="ARBA" id="ARBA00022741"/>
    </source>
</evidence>
<dbReference type="InterPro" id="IPR001610">
    <property type="entry name" value="PAC"/>
</dbReference>
<dbReference type="Pfam" id="PF13426">
    <property type="entry name" value="PAS_9"/>
    <property type="match status" value="2"/>
</dbReference>
<protein>
    <recommendedName>
        <fullName evidence="10">Sensory/regulatory protein RpfC</fullName>
        <ecNumber evidence="2">2.7.13.3</ecNumber>
    </recommendedName>
</protein>
<keyword evidence="12" id="KW-0175">Coiled coil</keyword>
<evidence type="ECO:0000256" key="10">
    <source>
        <dbReference type="ARBA" id="ARBA00068150"/>
    </source>
</evidence>
<dbReference type="InterPro" id="IPR036097">
    <property type="entry name" value="HisK_dim/P_sf"/>
</dbReference>
<dbReference type="CDD" id="cd00082">
    <property type="entry name" value="HisKA"/>
    <property type="match status" value="1"/>
</dbReference>
<keyword evidence="4" id="KW-0808">Transferase</keyword>
<evidence type="ECO:0000256" key="11">
    <source>
        <dbReference type="PROSITE-ProRule" id="PRU00169"/>
    </source>
</evidence>
<dbReference type="CDD" id="cd17546">
    <property type="entry name" value="REC_hyHK_CKI1_RcsC-like"/>
    <property type="match status" value="2"/>
</dbReference>
<feature type="modified residue" description="4-aspartylphosphate" evidence="11">
    <location>
        <position position="885"/>
    </location>
</feature>
<comment type="caution">
    <text evidence="17">The sequence shown here is derived from an EMBL/GenBank/DDBJ whole genome shotgun (WGS) entry which is preliminary data.</text>
</comment>
<keyword evidence="5" id="KW-0547">Nucleotide-binding</keyword>
<dbReference type="FunFam" id="1.10.287.130:FF:000002">
    <property type="entry name" value="Two-component osmosensing histidine kinase"/>
    <property type="match status" value="1"/>
</dbReference>
<dbReference type="GO" id="GO:0005524">
    <property type="term" value="F:ATP binding"/>
    <property type="evidence" value="ECO:0007669"/>
    <property type="project" value="UniProtKB-KW"/>
</dbReference>
<dbReference type="PRINTS" id="PR00344">
    <property type="entry name" value="BCTRLSENSOR"/>
</dbReference>
<evidence type="ECO:0000313" key="17">
    <source>
        <dbReference type="EMBL" id="HHM01869.1"/>
    </source>
</evidence>
<dbReference type="PROSITE" id="PS50112">
    <property type="entry name" value="PAS"/>
    <property type="match status" value="2"/>
</dbReference>
<dbReference type="Pfam" id="PF02518">
    <property type="entry name" value="HATPase_c"/>
    <property type="match status" value="1"/>
</dbReference>
<dbReference type="GO" id="GO:0000155">
    <property type="term" value="F:phosphorelay sensor kinase activity"/>
    <property type="evidence" value="ECO:0007669"/>
    <property type="project" value="InterPro"/>
</dbReference>
<evidence type="ECO:0000256" key="2">
    <source>
        <dbReference type="ARBA" id="ARBA00012438"/>
    </source>
</evidence>
<dbReference type="EMBL" id="DRLI01000096">
    <property type="protein sequence ID" value="HHM01869.1"/>
    <property type="molecule type" value="Genomic_DNA"/>
</dbReference>
<evidence type="ECO:0000256" key="1">
    <source>
        <dbReference type="ARBA" id="ARBA00000085"/>
    </source>
</evidence>
<keyword evidence="6" id="KW-0418">Kinase</keyword>
<dbReference type="Gene3D" id="3.30.450.20">
    <property type="entry name" value="PAS domain"/>
    <property type="match status" value="2"/>
</dbReference>
<dbReference type="CDD" id="cd16922">
    <property type="entry name" value="HATPase_EvgS-ArcB-TorS-like"/>
    <property type="match status" value="1"/>
</dbReference>
<evidence type="ECO:0000256" key="7">
    <source>
        <dbReference type="ARBA" id="ARBA00022840"/>
    </source>
</evidence>
<comment type="subunit">
    <text evidence="9">At low DSF concentrations, interacts with RpfF.</text>
</comment>
<accession>A0A7V5VEX1</accession>
<dbReference type="SUPFAM" id="SSF47384">
    <property type="entry name" value="Homodimeric domain of signal transducing histidine kinase"/>
    <property type="match status" value="1"/>
</dbReference>
<dbReference type="InterPro" id="IPR001789">
    <property type="entry name" value="Sig_transdc_resp-reg_receiver"/>
</dbReference>
<feature type="domain" description="Response regulatory" evidence="15">
    <location>
        <begin position="692"/>
        <end position="810"/>
    </location>
</feature>
<dbReference type="InterPro" id="IPR035965">
    <property type="entry name" value="PAS-like_dom_sf"/>
</dbReference>
<keyword evidence="8" id="KW-0902">Two-component regulatory system</keyword>
<evidence type="ECO:0000259" key="14">
    <source>
        <dbReference type="PROSITE" id="PS50109"/>
    </source>
</evidence>
<dbReference type="SMART" id="SM00448">
    <property type="entry name" value="REC"/>
    <property type="match status" value="2"/>
</dbReference>
<organism evidence="17">
    <name type="scientific">Caldithrix abyssi</name>
    <dbReference type="NCBI Taxonomy" id="187145"/>
    <lineage>
        <taxon>Bacteria</taxon>
        <taxon>Pseudomonadati</taxon>
        <taxon>Calditrichota</taxon>
        <taxon>Calditrichia</taxon>
        <taxon>Calditrichales</taxon>
        <taxon>Calditrichaceae</taxon>
        <taxon>Caldithrix</taxon>
    </lineage>
</organism>
<dbReference type="InterPro" id="IPR036890">
    <property type="entry name" value="HATPase_C_sf"/>
</dbReference>
<evidence type="ECO:0000256" key="13">
    <source>
        <dbReference type="SAM" id="MobiDB-lite"/>
    </source>
</evidence>
<dbReference type="FunFam" id="3.30.565.10:FF:000010">
    <property type="entry name" value="Sensor histidine kinase RcsC"/>
    <property type="match status" value="1"/>
</dbReference>
<feature type="modified residue" description="4-aspartylphosphate" evidence="11">
    <location>
        <position position="743"/>
    </location>
</feature>
<dbReference type="InterPro" id="IPR003661">
    <property type="entry name" value="HisK_dim/P_dom"/>
</dbReference>
<evidence type="ECO:0000256" key="4">
    <source>
        <dbReference type="ARBA" id="ARBA00022679"/>
    </source>
</evidence>
<reference evidence="17" key="1">
    <citation type="journal article" date="2020" name="mSystems">
        <title>Genome- and Community-Level Interaction Insights into Carbon Utilization and Element Cycling Functions of Hydrothermarchaeota in Hydrothermal Sediment.</title>
        <authorList>
            <person name="Zhou Z."/>
            <person name="Liu Y."/>
            <person name="Xu W."/>
            <person name="Pan J."/>
            <person name="Luo Z.H."/>
            <person name="Li M."/>
        </authorList>
    </citation>
    <scope>NUCLEOTIDE SEQUENCE [LARGE SCALE GENOMIC DNA]</scope>
    <source>
        <strain evidence="17">HyVt-460</strain>
    </source>
</reference>
<dbReference type="SUPFAM" id="SSF52172">
    <property type="entry name" value="CheY-like"/>
    <property type="match status" value="2"/>
</dbReference>
<dbReference type="Gene3D" id="3.30.450.40">
    <property type="match status" value="1"/>
</dbReference>
<dbReference type="CDD" id="cd00130">
    <property type="entry name" value="PAS"/>
    <property type="match status" value="2"/>
</dbReference>
<dbReference type="SUPFAM" id="SSF55874">
    <property type="entry name" value="ATPase domain of HSP90 chaperone/DNA topoisomerase II/histidine kinase"/>
    <property type="match status" value="1"/>
</dbReference>
<dbReference type="InterPro" id="IPR000014">
    <property type="entry name" value="PAS"/>
</dbReference>
<sequence length="962" mass="108317">MRNTPNIVESIIDGFIITQQDGTIRSLNDTVSRLFGYTVAELTGRNISILIPEKHSARHNEHIERYMKTGHSKIVGQGREVNGRHKSGAIFPVFVTIDRFDLEGHTFFHATIRDIRQQKDIENELRIAADSFNSQEAIFITDMDEKIIRVNDAFTRITGYSREEVIGKNPRILKSGRHNGAFYKNMRDSLREHGFWSGQVWNRRKNGAIYIEHATISLIRDQNNAPLHYVARFIEISENRSALISEKQQHTLSLLLRTSLEPTSMESFLSKALDTMLENIPWLAIQDKGIIFVYDEDAKKPGVKFEAVHNLGKSHRQTCRKIAEKHYLSFTPSKVPAATSPGFPEEKFAVGSIDAYGHYCQPIREHDRLLGLLVLYLPPKYEFDVQEQRFLSQIADIMGAGLSRRIALQKLTGALRQTESANKRLQKALRQAEEQRLKAEEAALAKSQFLATMSHEIRTPMNGILGMTQLILQADLDEELREYATAVQNSGETLLSIINDILDFSKIEAGKMALEEIDFNLMDVLDTLNDIISLKTEEKGLALSITLAPGTPLLLKGDPGRLQQILVNLAGNAVKFTRQGQIVISGRLKEKTGDDMELLFEVSDTGIGIPAEKQKILFQEFTQADASTTRKYGGTGLGLAICKKLTAMMGGHIGVESSPDRGSTFYFTVRLKSAENPSKFKNLELISLNERLALIVDDHELNCRVLKLQLENWGCRTRLFSSPHQALAHLKEGTTHYDFIVLDMQMPDMDGEMLGREIKRLPAMKNTPLIMLTSIALRGQAQKLKAAGFNAFLSKPVKMRQLRSCIRQVLNPGKTSPPESRPRPGKKQRAVNDQYRILLVEDNTINQRVAISMLSKLGYTADLAGDGREALEKVDSQSYDLILMDCQMPVMDGFEATRQITGRHRDNSPVIIAMTAMAMQGDREKCFAAGMHDYISKPIDQKELKNKLKKWLPQKKVLTHPA</sequence>
<dbReference type="PANTHER" id="PTHR45339">
    <property type="entry name" value="HYBRID SIGNAL TRANSDUCTION HISTIDINE KINASE J"/>
    <property type="match status" value="1"/>
</dbReference>
<evidence type="ECO:0000256" key="6">
    <source>
        <dbReference type="ARBA" id="ARBA00022777"/>
    </source>
</evidence>
<dbReference type="InterPro" id="IPR004358">
    <property type="entry name" value="Sig_transdc_His_kin-like_C"/>
</dbReference>
<dbReference type="NCBIfam" id="TIGR00229">
    <property type="entry name" value="sensory_box"/>
    <property type="match status" value="2"/>
</dbReference>
<dbReference type="Gene3D" id="3.30.565.10">
    <property type="entry name" value="Histidine kinase-like ATPase, C-terminal domain"/>
    <property type="match status" value="1"/>
</dbReference>
<evidence type="ECO:0000256" key="9">
    <source>
        <dbReference type="ARBA" id="ARBA00064003"/>
    </source>
</evidence>
<evidence type="ECO:0000259" key="15">
    <source>
        <dbReference type="PROSITE" id="PS50110"/>
    </source>
</evidence>
<dbReference type="SMART" id="SM00387">
    <property type="entry name" value="HATPase_c"/>
    <property type="match status" value="1"/>
</dbReference>
<evidence type="ECO:0000256" key="3">
    <source>
        <dbReference type="ARBA" id="ARBA00022553"/>
    </source>
</evidence>
<dbReference type="InterPro" id="IPR005467">
    <property type="entry name" value="His_kinase_dom"/>
</dbReference>
<dbReference type="InterPro" id="IPR003594">
    <property type="entry name" value="HATPase_dom"/>
</dbReference>
<dbReference type="SUPFAM" id="SSF55785">
    <property type="entry name" value="PYP-like sensor domain (PAS domain)"/>
    <property type="match status" value="2"/>
</dbReference>
<dbReference type="EC" id="2.7.13.3" evidence="2"/>
<dbReference type="SMART" id="SM00091">
    <property type="entry name" value="PAS"/>
    <property type="match status" value="2"/>
</dbReference>
<dbReference type="Pfam" id="PF00072">
    <property type="entry name" value="Response_reg"/>
    <property type="match status" value="2"/>
</dbReference>
<feature type="domain" description="Histidine kinase" evidence="14">
    <location>
        <begin position="452"/>
        <end position="673"/>
    </location>
</feature>
<dbReference type="SMART" id="SM00086">
    <property type="entry name" value="PAC"/>
    <property type="match status" value="2"/>
</dbReference>
<dbReference type="SMART" id="SM00388">
    <property type="entry name" value="HisKA"/>
    <property type="match status" value="1"/>
</dbReference>
<dbReference type="Pfam" id="PF00512">
    <property type="entry name" value="HisKA"/>
    <property type="match status" value="1"/>
</dbReference>
<proteinExistence type="predicted"/>
<dbReference type="Gene3D" id="3.40.50.2300">
    <property type="match status" value="2"/>
</dbReference>
<keyword evidence="3 11" id="KW-0597">Phosphoprotein</keyword>
<feature type="domain" description="PAS" evidence="16">
    <location>
        <begin position="121"/>
        <end position="169"/>
    </location>
</feature>
<gene>
    <name evidence="17" type="ORF">ENJ15_02580</name>
</gene>
<dbReference type="PANTHER" id="PTHR45339:SF1">
    <property type="entry name" value="HYBRID SIGNAL TRANSDUCTION HISTIDINE KINASE J"/>
    <property type="match status" value="1"/>
</dbReference>
<feature type="region of interest" description="Disordered" evidence="13">
    <location>
        <begin position="809"/>
        <end position="829"/>
    </location>
</feature>
<feature type="domain" description="Response regulatory" evidence="15">
    <location>
        <begin position="836"/>
        <end position="952"/>
    </location>
</feature>
<evidence type="ECO:0000259" key="16">
    <source>
        <dbReference type="PROSITE" id="PS50112"/>
    </source>
</evidence>
<evidence type="ECO:0000256" key="8">
    <source>
        <dbReference type="ARBA" id="ARBA00023012"/>
    </source>
</evidence>
<dbReference type="PROSITE" id="PS50109">
    <property type="entry name" value="HIS_KIN"/>
    <property type="match status" value="1"/>
</dbReference>
<dbReference type="AlphaFoldDB" id="A0A7V5VEX1"/>
<name>A0A7V5VEX1_CALAY</name>
<dbReference type="InterPro" id="IPR029016">
    <property type="entry name" value="GAF-like_dom_sf"/>
</dbReference>
<feature type="domain" description="PAS" evidence="16">
    <location>
        <begin position="1"/>
        <end position="70"/>
    </location>
</feature>
<dbReference type="Proteomes" id="UP000885771">
    <property type="component" value="Unassembled WGS sequence"/>
</dbReference>
<evidence type="ECO:0000256" key="12">
    <source>
        <dbReference type="SAM" id="Coils"/>
    </source>
</evidence>